<dbReference type="CDD" id="cd06587">
    <property type="entry name" value="VOC"/>
    <property type="match status" value="1"/>
</dbReference>
<keyword evidence="2" id="KW-0456">Lyase</keyword>
<dbReference type="Pfam" id="PF00903">
    <property type="entry name" value="Glyoxalase"/>
    <property type="match status" value="1"/>
</dbReference>
<dbReference type="GO" id="GO:0016829">
    <property type="term" value="F:lyase activity"/>
    <property type="evidence" value="ECO:0007669"/>
    <property type="project" value="UniProtKB-KW"/>
</dbReference>
<accession>A0ABR5N565</accession>
<dbReference type="PROSITE" id="PS51819">
    <property type="entry name" value="VOC"/>
    <property type="match status" value="1"/>
</dbReference>
<comment type="caution">
    <text evidence="2">The sequence shown here is derived from an EMBL/GenBank/DDBJ whole genome shotgun (WGS) entry which is preliminary data.</text>
</comment>
<evidence type="ECO:0000313" key="3">
    <source>
        <dbReference type="Proteomes" id="UP000051063"/>
    </source>
</evidence>
<keyword evidence="3" id="KW-1185">Reference proteome</keyword>
<sequence>MGSLHSLLHIQIPVKRLDESISWYTEHLGFMLKEHYGSSAFLALPAGPWLMLWQSSDDSHAHFSVNGQQMPTMLYATNDIHTLYEQLSQNQVSIVHYQDDGFGWVMKFYDPSGNMWGAIQEHSALQQER</sequence>
<dbReference type="RefSeq" id="WP_055744814.1">
    <property type="nucleotide sequence ID" value="NZ_LJJB01000010.1"/>
</dbReference>
<proteinExistence type="predicted"/>
<dbReference type="InterPro" id="IPR029068">
    <property type="entry name" value="Glyas_Bleomycin-R_OHBP_Dase"/>
</dbReference>
<name>A0ABR5N565_BRECH</name>
<evidence type="ECO:0000313" key="2">
    <source>
        <dbReference type="EMBL" id="KQL45750.1"/>
    </source>
</evidence>
<dbReference type="InterPro" id="IPR037523">
    <property type="entry name" value="VOC_core"/>
</dbReference>
<gene>
    <name evidence="2" type="ORF">AN963_11905</name>
</gene>
<dbReference type="SUPFAM" id="SSF54593">
    <property type="entry name" value="Glyoxalase/Bleomycin resistance protein/Dihydroxybiphenyl dioxygenase"/>
    <property type="match status" value="1"/>
</dbReference>
<dbReference type="InterPro" id="IPR004360">
    <property type="entry name" value="Glyas_Fos-R_dOase_dom"/>
</dbReference>
<protein>
    <submittedName>
        <fullName evidence="2">Lactoylglutathione lyase</fullName>
    </submittedName>
</protein>
<dbReference type="Gene3D" id="3.10.180.10">
    <property type="entry name" value="2,3-Dihydroxybiphenyl 1,2-Dioxygenase, domain 1"/>
    <property type="match status" value="1"/>
</dbReference>
<dbReference type="Proteomes" id="UP000051063">
    <property type="component" value="Unassembled WGS sequence"/>
</dbReference>
<organism evidence="2 3">
    <name type="scientific">Brevibacillus choshinensis</name>
    <dbReference type="NCBI Taxonomy" id="54911"/>
    <lineage>
        <taxon>Bacteria</taxon>
        <taxon>Bacillati</taxon>
        <taxon>Bacillota</taxon>
        <taxon>Bacilli</taxon>
        <taxon>Bacillales</taxon>
        <taxon>Paenibacillaceae</taxon>
        <taxon>Brevibacillus</taxon>
    </lineage>
</organism>
<evidence type="ECO:0000259" key="1">
    <source>
        <dbReference type="PROSITE" id="PS51819"/>
    </source>
</evidence>
<reference evidence="2 3" key="1">
    <citation type="submission" date="2015-09" db="EMBL/GenBank/DDBJ databases">
        <title>Genome sequencing project for genomic taxonomy and phylogenomics of Bacillus-like bacteria.</title>
        <authorList>
            <person name="Liu B."/>
            <person name="Wang J."/>
            <person name="Zhu Y."/>
            <person name="Liu G."/>
            <person name="Chen Q."/>
            <person name="Chen Z."/>
            <person name="Lan J."/>
            <person name="Che J."/>
            <person name="Ge C."/>
            <person name="Shi H."/>
            <person name="Pan Z."/>
            <person name="Liu X."/>
        </authorList>
    </citation>
    <scope>NUCLEOTIDE SEQUENCE [LARGE SCALE GENOMIC DNA]</scope>
    <source>
        <strain evidence="2 3">DSM 8552</strain>
    </source>
</reference>
<dbReference type="EMBL" id="LJJB01000010">
    <property type="protein sequence ID" value="KQL45750.1"/>
    <property type="molecule type" value="Genomic_DNA"/>
</dbReference>
<feature type="domain" description="VOC" evidence="1">
    <location>
        <begin position="6"/>
        <end position="121"/>
    </location>
</feature>